<organism evidence="1">
    <name type="scientific">uncultured Chloroflexia bacterium</name>
    <dbReference type="NCBI Taxonomy" id="1672391"/>
    <lineage>
        <taxon>Bacteria</taxon>
        <taxon>Bacillati</taxon>
        <taxon>Chloroflexota</taxon>
        <taxon>Chloroflexia</taxon>
        <taxon>environmental samples</taxon>
    </lineage>
</organism>
<accession>A0A6J4IU23</accession>
<evidence type="ECO:0000313" key="1">
    <source>
        <dbReference type="EMBL" id="CAA9262054.1"/>
    </source>
</evidence>
<proteinExistence type="predicted"/>
<sequence length="53" mass="5879">MQLPQWLMQAFLAVWIVTVGIAYLMGTSPVFGLIGIIVVTTSILARRFIRKAS</sequence>
<gene>
    <name evidence="1" type="ORF">AVDCRST_MAG26-2372</name>
</gene>
<name>A0A6J4IU23_9CHLR</name>
<reference evidence="1" key="1">
    <citation type="submission" date="2020-02" db="EMBL/GenBank/DDBJ databases">
        <authorList>
            <person name="Meier V. D."/>
        </authorList>
    </citation>
    <scope>NUCLEOTIDE SEQUENCE</scope>
    <source>
        <strain evidence="1">AVDCRST_MAG26</strain>
    </source>
</reference>
<dbReference type="EMBL" id="CADCTK010000545">
    <property type="protein sequence ID" value="CAA9262054.1"/>
    <property type="molecule type" value="Genomic_DNA"/>
</dbReference>
<dbReference type="AlphaFoldDB" id="A0A6J4IU23"/>
<protein>
    <submittedName>
        <fullName evidence="1">Uncharacterized protein</fullName>
    </submittedName>
</protein>